<dbReference type="EMBL" id="UETC01000001">
    <property type="protein sequence ID" value="SSA38229.1"/>
    <property type="molecule type" value="Genomic_DNA"/>
</dbReference>
<dbReference type="EMBL" id="QGDJ01000001">
    <property type="protein sequence ID" value="PWJ21951.1"/>
    <property type="molecule type" value="Genomic_DNA"/>
</dbReference>
<dbReference type="RefSeq" id="WP_281271209.1">
    <property type="nucleotide sequence ID" value="NZ_QGDJ01000001.1"/>
</dbReference>
<feature type="chain" id="PRO_5044071862" description="EF hand domain-containing protein" evidence="1">
    <location>
        <begin position="20"/>
        <end position="43"/>
    </location>
</feature>
<gene>
    <name evidence="2" type="ORF">BCF38_101360</name>
    <name evidence="3" type="ORF">SAMN05421539_101360</name>
</gene>
<sequence length="43" mass="4255">MRPQATLILALTLAAPAGAQSAMDSDGDGVLSETEIDAGVLPS</sequence>
<dbReference type="AlphaFoldDB" id="A0A2Y9A6K0"/>
<evidence type="ECO:0000313" key="3">
    <source>
        <dbReference type="EMBL" id="SSA38229.1"/>
    </source>
</evidence>
<accession>A0A2Y9A6K0</accession>
<organism evidence="3 5">
    <name type="scientific">Jannaschia seohaensis</name>
    <dbReference type="NCBI Taxonomy" id="475081"/>
    <lineage>
        <taxon>Bacteria</taxon>
        <taxon>Pseudomonadati</taxon>
        <taxon>Pseudomonadota</taxon>
        <taxon>Alphaproteobacteria</taxon>
        <taxon>Rhodobacterales</taxon>
        <taxon>Roseobacteraceae</taxon>
        <taxon>Jannaschia</taxon>
    </lineage>
</organism>
<evidence type="ECO:0008006" key="6">
    <source>
        <dbReference type="Google" id="ProtNLM"/>
    </source>
</evidence>
<dbReference type="Proteomes" id="UP000245839">
    <property type="component" value="Unassembled WGS sequence"/>
</dbReference>
<evidence type="ECO:0000256" key="1">
    <source>
        <dbReference type="SAM" id="SignalP"/>
    </source>
</evidence>
<keyword evidence="1" id="KW-0732">Signal</keyword>
<name>A0A2Y9A6K0_9RHOB</name>
<proteinExistence type="predicted"/>
<reference evidence="3 5" key="1">
    <citation type="submission" date="2016-10" db="EMBL/GenBank/DDBJ databases">
        <authorList>
            <person name="Cai Z."/>
        </authorList>
    </citation>
    <scope>NUCLEOTIDE SEQUENCE [LARGE SCALE GENOMIC DNA]</scope>
    <source>
        <strain evidence="3 5">DSM 25227</strain>
    </source>
</reference>
<dbReference type="PROSITE" id="PS00018">
    <property type="entry name" value="EF_HAND_1"/>
    <property type="match status" value="1"/>
</dbReference>
<feature type="signal peptide" evidence="1">
    <location>
        <begin position="1"/>
        <end position="19"/>
    </location>
</feature>
<evidence type="ECO:0000313" key="2">
    <source>
        <dbReference type="EMBL" id="PWJ21951.1"/>
    </source>
</evidence>
<evidence type="ECO:0000313" key="5">
    <source>
        <dbReference type="Proteomes" id="UP000251571"/>
    </source>
</evidence>
<dbReference type="InterPro" id="IPR018247">
    <property type="entry name" value="EF_Hand_1_Ca_BS"/>
</dbReference>
<dbReference type="Proteomes" id="UP000251571">
    <property type="component" value="Unassembled WGS sequence"/>
</dbReference>
<evidence type="ECO:0000313" key="4">
    <source>
        <dbReference type="Proteomes" id="UP000245839"/>
    </source>
</evidence>
<reference evidence="2 4" key="2">
    <citation type="submission" date="2018-03" db="EMBL/GenBank/DDBJ databases">
        <title>Genomic Encyclopedia of Archaeal and Bacterial Type Strains, Phase II (KMG-II): from individual species to whole genera.</title>
        <authorList>
            <person name="Goeker M."/>
        </authorList>
    </citation>
    <scope>NUCLEOTIDE SEQUENCE [LARGE SCALE GENOMIC DNA]</scope>
    <source>
        <strain evidence="2 4">DSM 25227</strain>
    </source>
</reference>
<protein>
    <recommendedName>
        <fullName evidence="6">EF hand domain-containing protein</fullName>
    </recommendedName>
</protein>
<keyword evidence="4" id="KW-1185">Reference proteome</keyword>